<feature type="region of interest" description="Disordered" evidence="1">
    <location>
        <begin position="9"/>
        <end position="35"/>
    </location>
</feature>
<evidence type="ECO:0000313" key="4">
    <source>
        <dbReference type="Proteomes" id="UP000830671"/>
    </source>
</evidence>
<dbReference type="PANTHER" id="PTHR38788">
    <property type="entry name" value="CLR5 DOMAIN-CONTAINING PROTEIN"/>
    <property type="match status" value="1"/>
</dbReference>
<dbReference type="InterPro" id="IPR025676">
    <property type="entry name" value="Clr5_dom"/>
</dbReference>
<reference evidence="3" key="1">
    <citation type="journal article" date="2021" name="Mol. Plant Microbe Interact.">
        <title>Complete Genome Sequence of the Plant-Pathogenic Fungus Colletotrichum lupini.</title>
        <authorList>
            <person name="Baroncelli R."/>
            <person name="Pensec F."/>
            <person name="Da Lio D."/>
            <person name="Boufleur T."/>
            <person name="Vicente I."/>
            <person name="Sarrocco S."/>
            <person name="Picot A."/>
            <person name="Baraldi E."/>
            <person name="Sukno S."/>
            <person name="Thon M."/>
            <person name="Le Floch G."/>
        </authorList>
    </citation>
    <scope>NUCLEOTIDE SEQUENCE</scope>
    <source>
        <strain evidence="3">IMI 504893</strain>
    </source>
</reference>
<accession>A0A9Q8SG79</accession>
<dbReference type="EMBL" id="CP019472">
    <property type="protein sequence ID" value="UQC76620.1"/>
    <property type="molecule type" value="Genomic_DNA"/>
</dbReference>
<dbReference type="GeneID" id="73352047"/>
<feature type="domain" description="Clr5" evidence="2">
    <location>
        <begin position="41"/>
        <end position="91"/>
    </location>
</feature>
<dbReference type="AlphaFoldDB" id="A0A9Q8SG79"/>
<evidence type="ECO:0000259" key="2">
    <source>
        <dbReference type="Pfam" id="PF14420"/>
    </source>
</evidence>
<dbReference type="RefSeq" id="XP_049138261.1">
    <property type="nucleotide sequence ID" value="XM_049297037.1"/>
</dbReference>
<evidence type="ECO:0000313" key="3">
    <source>
        <dbReference type="EMBL" id="UQC76620.1"/>
    </source>
</evidence>
<sequence length="476" mass="53711">MSIHDKQAGNFLNLVPTHQEPTPAPTSDAEARQTLSAGPSEAQWLFHKDIIIGLYRHTNMKQLQKEMESQYMFKATKRMYDRRFRKWNVAKNLKRPEKVKMLRNLEDNPSAGSAASLLSQHDWNKIARFQRLEVQKIQRMKEVLAASIDARRSSITSPTPVLMKSPRDGIQPRTTYRILRNVEICCQIQLEDTAKLGSYGNLGSESLSGRTPRLFWDKVKHSIYSSKKGTSQPSTDVVESQVPMTNTSYESFDFVWELLATLSPVNTACCIELRQTLLSQLWITIASTLHVSHPVAELCGLLYQCTEAIEVTDSALLKAWNHFGRKLGYLHPTTCRLRRSIIDIARRGRRLDAAESMAQDLFDKTCSNGLNSYLARSCARSLSHVLMALGRFDDARNVCQAIVHSTTPVMDPCMYDERATQAMEDLAEIELLSGNVLASLWSLQLARTAAERLWPGSVALQTMDEKLSLGCYALLL</sequence>
<evidence type="ECO:0000256" key="1">
    <source>
        <dbReference type="SAM" id="MobiDB-lite"/>
    </source>
</evidence>
<name>A0A9Q8SG79_9PEZI</name>
<dbReference type="Pfam" id="PF14420">
    <property type="entry name" value="Clr5"/>
    <property type="match status" value="1"/>
</dbReference>
<keyword evidence="4" id="KW-1185">Reference proteome</keyword>
<organism evidence="3 4">
    <name type="scientific">Colletotrichum lupini</name>
    <dbReference type="NCBI Taxonomy" id="145971"/>
    <lineage>
        <taxon>Eukaryota</taxon>
        <taxon>Fungi</taxon>
        <taxon>Dikarya</taxon>
        <taxon>Ascomycota</taxon>
        <taxon>Pezizomycotina</taxon>
        <taxon>Sordariomycetes</taxon>
        <taxon>Hypocreomycetidae</taxon>
        <taxon>Glomerellales</taxon>
        <taxon>Glomerellaceae</taxon>
        <taxon>Colletotrichum</taxon>
        <taxon>Colletotrichum acutatum species complex</taxon>
    </lineage>
</organism>
<protein>
    <recommendedName>
        <fullName evidence="2">Clr5 domain-containing protein</fullName>
    </recommendedName>
</protein>
<dbReference type="Proteomes" id="UP000830671">
    <property type="component" value="Chromosome 10"/>
</dbReference>
<proteinExistence type="predicted"/>
<dbReference type="KEGG" id="clup:CLUP02_18133"/>
<gene>
    <name evidence="3" type="ORF">CLUP02_18133</name>
</gene>
<dbReference type="PANTHER" id="PTHR38788:SF3">
    <property type="entry name" value="CLR5 DOMAIN-CONTAINING PROTEIN"/>
    <property type="match status" value="1"/>
</dbReference>